<reference evidence="1" key="2">
    <citation type="journal article" date="2023" name="IMA Fungus">
        <title>Comparative genomic study of the Penicillium genus elucidates a diverse pangenome and 15 lateral gene transfer events.</title>
        <authorList>
            <person name="Petersen C."/>
            <person name="Sorensen T."/>
            <person name="Nielsen M.R."/>
            <person name="Sondergaard T.E."/>
            <person name="Sorensen J.L."/>
            <person name="Fitzpatrick D.A."/>
            <person name="Frisvad J.C."/>
            <person name="Nielsen K.L."/>
        </authorList>
    </citation>
    <scope>NUCLEOTIDE SEQUENCE</scope>
    <source>
        <strain evidence="1">IBT 35673</strain>
    </source>
</reference>
<reference evidence="1" key="1">
    <citation type="submission" date="2022-12" db="EMBL/GenBank/DDBJ databases">
        <authorList>
            <person name="Petersen C."/>
        </authorList>
    </citation>
    <scope>NUCLEOTIDE SEQUENCE</scope>
    <source>
        <strain evidence="1">IBT 35673</strain>
    </source>
</reference>
<proteinExistence type="predicted"/>
<evidence type="ECO:0000313" key="2">
    <source>
        <dbReference type="Proteomes" id="UP001147695"/>
    </source>
</evidence>
<protein>
    <submittedName>
        <fullName evidence="1">Uncharacterized protein</fullName>
    </submittedName>
</protein>
<sequence>MLPLSPELDCWVLEEEFFSFAPMGSLKGGDPLSMNLAPGEVYLETHLTRTSQKSERWLKNSYHHIMEPGIIIAAIIFRKEGPHWNEIARALYDATFGIHSLKHVVFTDVTNMETEGYVCNGLYPGRNLLTNEQMKGYQTLQYGSPEYQQMLGTTLGKAVACLALSSFPRGTVHISRVLTWWSDYGSLTIRFDIEPFASDRPVGL</sequence>
<dbReference type="EMBL" id="JAPZBQ010000001">
    <property type="protein sequence ID" value="KAJ5351310.1"/>
    <property type="molecule type" value="Genomic_DNA"/>
</dbReference>
<dbReference type="AlphaFoldDB" id="A0A9W9UQ20"/>
<comment type="caution">
    <text evidence="1">The sequence shown here is derived from an EMBL/GenBank/DDBJ whole genome shotgun (WGS) entry which is preliminary data.</text>
</comment>
<evidence type="ECO:0000313" key="1">
    <source>
        <dbReference type="EMBL" id="KAJ5351310.1"/>
    </source>
</evidence>
<organism evidence="1 2">
    <name type="scientific">Penicillium brevicompactum</name>
    <dbReference type="NCBI Taxonomy" id="5074"/>
    <lineage>
        <taxon>Eukaryota</taxon>
        <taxon>Fungi</taxon>
        <taxon>Dikarya</taxon>
        <taxon>Ascomycota</taxon>
        <taxon>Pezizomycotina</taxon>
        <taxon>Eurotiomycetes</taxon>
        <taxon>Eurotiomycetidae</taxon>
        <taxon>Eurotiales</taxon>
        <taxon>Aspergillaceae</taxon>
        <taxon>Penicillium</taxon>
    </lineage>
</organism>
<gene>
    <name evidence="1" type="ORF">N7452_000284</name>
</gene>
<accession>A0A9W9UQ20</accession>
<name>A0A9W9UQ20_PENBR</name>
<dbReference type="Proteomes" id="UP001147695">
    <property type="component" value="Unassembled WGS sequence"/>
</dbReference>